<keyword evidence="4" id="KW-0347">Helicase</keyword>
<evidence type="ECO:0000313" key="4">
    <source>
        <dbReference type="EMBL" id="KYG81366.1"/>
    </source>
</evidence>
<accession>A0A150XRL9</accession>
<name>A0A150XRL9_ROSEK</name>
<protein>
    <submittedName>
        <fullName evidence="4">Helicase</fullName>
    </submittedName>
</protein>
<dbReference type="InterPro" id="IPR049730">
    <property type="entry name" value="SNF2/RAD54-like_C"/>
</dbReference>
<evidence type="ECO:0000313" key="5">
    <source>
        <dbReference type="Proteomes" id="UP000075583"/>
    </source>
</evidence>
<dbReference type="SMART" id="SM00487">
    <property type="entry name" value="DEXDc"/>
    <property type="match status" value="1"/>
</dbReference>
<dbReference type="CDD" id="cd18793">
    <property type="entry name" value="SF2_C_SNF"/>
    <property type="match status" value="1"/>
</dbReference>
<keyword evidence="4" id="KW-0067">ATP-binding</keyword>
<dbReference type="InterPro" id="IPR027417">
    <property type="entry name" value="P-loop_NTPase"/>
</dbReference>
<keyword evidence="5" id="KW-1185">Reference proteome</keyword>
<dbReference type="InterPro" id="IPR038718">
    <property type="entry name" value="SNF2-like_sf"/>
</dbReference>
<comment type="caution">
    <text evidence="4">The sequence shown here is derived from an EMBL/GenBank/DDBJ whole genome shotgun (WGS) entry which is preliminary data.</text>
</comment>
<proteinExistence type="predicted"/>
<dbReference type="Gene3D" id="3.40.50.300">
    <property type="entry name" value="P-loop containing nucleotide triphosphate hydrolases"/>
    <property type="match status" value="1"/>
</dbReference>
<dbReference type="Gene3D" id="3.30.870.10">
    <property type="entry name" value="Endonuclease Chain A"/>
    <property type="match status" value="1"/>
</dbReference>
<dbReference type="GO" id="GO:0005524">
    <property type="term" value="F:ATP binding"/>
    <property type="evidence" value="ECO:0007669"/>
    <property type="project" value="InterPro"/>
</dbReference>
<dbReference type="Pfam" id="PF04851">
    <property type="entry name" value="ResIII"/>
    <property type="match status" value="1"/>
</dbReference>
<feature type="domain" description="Helicase C-terminal" evidence="3">
    <location>
        <begin position="679"/>
        <end position="854"/>
    </location>
</feature>
<keyword evidence="1" id="KW-0378">Hydrolase</keyword>
<dbReference type="PANTHER" id="PTHR45766:SF6">
    <property type="entry name" value="SWI_SNF-RELATED MATRIX-ASSOCIATED ACTIN-DEPENDENT REGULATOR OF CHROMATIN SUBFAMILY A-LIKE PROTEIN 1"/>
    <property type="match status" value="1"/>
</dbReference>
<keyword evidence="4" id="KW-0547">Nucleotide-binding</keyword>
<dbReference type="SMART" id="SM00490">
    <property type="entry name" value="HELICc"/>
    <property type="match status" value="1"/>
</dbReference>
<dbReference type="PROSITE" id="PS51194">
    <property type="entry name" value="HELICASE_CTER"/>
    <property type="match status" value="1"/>
</dbReference>
<reference evidence="4" key="1">
    <citation type="submission" date="2016-01" db="EMBL/GenBank/DDBJ databases">
        <title>Genome sequencing of Roseivirga ehrenbergii KMM 6017.</title>
        <authorList>
            <person name="Selvaratnam C."/>
            <person name="Thevarajoo S."/>
            <person name="Goh K.M."/>
            <person name="Ee R."/>
            <person name="Chan K.-G."/>
            <person name="Chong C.S."/>
        </authorList>
    </citation>
    <scope>NUCLEOTIDE SEQUENCE [LARGE SCALE GENOMIC DNA]</scope>
    <source>
        <strain evidence="4">KMM 6017</strain>
    </source>
</reference>
<dbReference type="STRING" id="279360.MB14_12265"/>
<dbReference type="Pfam" id="PF00271">
    <property type="entry name" value="Helicase_C"/>
    <property type="match status" value="1"/>
</dbReference>
<dbReference type="InterPro" id="IPR001650">
    <property type="entry name" value="Helicase_C-like"/>
</dbReference>
<evidence type="ECO:0000259" key="2">
    <source>
        <dbReference type="PROSITE" id="PS51192"/>
    </source>
</evidence>
<dbReference type="Proteomes" id="UP000075583">
    <property type="component" value="Unassembled WGS sequence"/>
</dbReference>
<dbReference type="EMBL" id="LQZQ01000002">
    <property type="protein sequence ID" value="KYG81366.1"/>
    <property type="molecule type" value="Genomic_DNA"/>
</dbReference>
<dbReference type="Pfam" id="PF13091">
    <property type="entry name" value="PLDc_2"/>
    <property type="match status" value="1"/>
</dbReference>
<dbReference type="SUPFAM" id="SSF52540">
    <property type="entry name" value="P-loop containing nucleoside triphosphate hydrolases"/>
    <property type="match status" value="1"/>
</dbReference>
<dbReference type="GO" id="GO:0004386">
    <property type="term" value="F:helicase activity"/>
    <property type="evidence" value="ECO:0007669"/>
    <property type="project" value="UniProtKB-KW"/>
</dbReference>
<dbReference type="Gene3D" id="3.40.50.10810">
    <property type="entry name" value="Tandem AAA-ATPase domain"/>
    <property type="match status" value="1"/>
</dbReference>
<dbReference type="PANTHER" id="PTHR45766">
    <property type="entry name" value="DNA ANNEALING HELICASE AND ENDONUCLEASE ZRANB3 FAMILY MEMBER"/>
    <property type="match status" value="1"/>
</dbReference>
<feature type="domain" description="Helicase ATP-binding" evidence="2">
    <location>
        <begin position="265"/>
        <end position="424"/>
    </location>
</feature>
<organism evidence="4 5">
    <name type="scientific">Roseivirga ehrenbergii (strain DSM 102268 / JCM 13514 / KCTC 12282 / NCIMB 14502 / KMM 6017)</name>
    <dbReference type="NCBI Taxonomy" id="279360"/>
    <lineage>
        <taxon>Bacteria</taxon>
        <taxon>Pseudomonadati</taxon>
        <taxon>Bacteroidota</taxon>
        <taxon>Cytophagia</taxon>
        <taxon>Cytophagales</taxon>
        <taxon>Roseivirgaceae</taxon>
        <taxon>Roseivirga</taxon>
    </lineage>
</organism>
<dbReference type="GO" id="GO:0016787">
    <property type="term" value="F:hydrolase activity"/>
    <property type="evidence" value="ECO:0007669"/>
    <property type="project" value="UniProtKB-KW"/>
</dbReference>
<dbReference type="OrthoDB" id="9814088at2"/>
<dbReference type="AlphaFoldDB" id="A0A150XRL9"/>
<dbReference type="InterPro" id="IPR006935">
    <property type="entry name" value="Helicase/UvrB_N"/>
</dbReference>
<evidence type="ECO:0000259" key="3">
    <source>
        <dbReference type="PROSITE" id="PS51194"/>
    </source>
</evidence>
<dbReference type="CDD" id="cd09178">
    <property type="entry name" value="PLDc_N_Snf2_like"/>
    <property type="match status" value="1"/>
</dbReference>
<sequence>MSTKFFNNTQSNTLFQKFSGILEHMKSVYAFHAVVGYFRSSGYFALQPYLKNIKEIKILVGINVDQMFADSQRKGLLYFGSEEKAKSEFLKWFIQDLKEAKYSQEVENGILDFVNDLIEGRIEVRAHTSKAIHAKFYLFLPELHNEHSDGWVVMGSSNLTMAGLGIKQSPNYELNIALKDYDDVSYTKEEFRRLWEESTSILPADIQSFKKKTHIGQEFTPFELYIKLLIEYFGNNIDYDPDTVGDLPKSYKKLSYQVDAVNQGFQMLMEHNGFFLADVVGLGKTVVAAMIAKRFLIANGSLNTKILVVYPPALEKNWKNTFRLFGIDRHAKFVTNGRLEKLVEGSDLNYWAKEDYDLVLVDEAHRYRNHTSQMFGQLQRICKAPRNGEGLIEGKNKKVILISATPLNNRPQDLYHQLLLFQNARKSTLHVTNLQAFFGPITREYRELIASKKPNLDKIRALYANIREKIIEQVTVRRTRKDLKNYPKYENDLSDQGIRFPELSLPRAIVYDLNPRLSKLFYKTIFYLTDEDKINYNRYQAIRYLKPEIQEEFYDQAELVSKSLASIMKTLMIKRLESSFHAFKITLNNLLVSTERMIEMFNNDRVLIAPDLNINALIEKGHTMEEIEGLIDELGIEKPKNRRFYKEDFQEEFLTGLEKDRGLLKQLVKTWEGVKEDPKLDEFFFKLEDQLLDKAINPTGQLIIFTESNDTAEYLAENILERLGKTVLKISSANRKKIFETILQNFDANYVGEQKSDYDILITTDVLAEGVNLHRANVLVNYDTPWNATRLMQRLGRVNRIGSVAGVIYNYNFYPSQQGDEEIKLYKKALTKLQGFHTAFGEDAQIFTHEEMVEQFELFKEGMVDQEDKRLLYLQFIRQFKDDYPTEFKRIKNFPLKARTIRNNKNANTDTSLDATYIFLKSAYRTEFYHVSHDKKVKPLTFLEVAEAFEAKLNEQGIREIPKHHYTHVQAALNEFDKDFLGGTTEIVTTQDKADAISAQAKKFLRDDIKGISQRKEVKKAADALILLVDEGTYTPLPNELRKLKNQLQKKAITYAQADNLVIGLAKKYDAFVEGDDDLLDEIDLNVSPEIVITETFVS</sequence>
<gene>
    <name evidence="4" type="ORF">MB14_12265</name>
</gene>
<dbReference type="InterPro" id="IPR014001">
    <property type="entry name" value="Helicase_ATP-bd"/>
</dbReference>
<evidence type="ECO:0000256" key="1">
    <source>
        <dbReference type="ARBA" id="ARBA00022801"/>
    </source>
</evidence>
<dbReference type="SUPFAM" id="SSF56024">
    <property type="entry name" value="Phospholipase D/nuclease"/>
    <property type="match status" value="1"/>
</dbReference>
<dbReference type="GO" id="GO:0003677">
    <property type="term" value="F:DNA binding"/>
    <property type="evidence" value="ECO:0007669"/>
    <property type="project" value="InterPro"/>
</dbReference>
<dbReference type="PROSITE" id="PS51192">
    <property type="entry name" value="HELICASE_ATP_BIND_1"/>
    <property type="match status" value="1"/>
</dbReference>
<dbReference type="InterPro" id="IPR025202">
    <property type="entry name" value="PLD-like_dom"/>
</dbReference>